<dbReference type="Gene3D" id="2.40.40.10">
    <property type="entry name" value="RlpA-like domain"/>
    <property type="match status" value="1"/>
</dbReference>
<evidence type="ECO:0000256" key="2">
    <source>
        <dbReference type="ARBA" id="ARBA00022729"/>
    </source>
</evidence>
<dbReference type="VEuPathDB" id="AmoebaDB:EIN_419750"/>
<dbReference type="AlphaFoldDB" id="A0A0A1U200"/>
<evidence type="ECO:0000313" key="7">
    <source>
        <dbReference type="Proteomes" id="UP000014680"/>
    </source>
</evidence>
<dbReference type="OMA" id="KCGDCFE"/>
<feature type="chain" id="PRO_5001990682" description="Expansin-like EG45 domain-containing protein" evidence="4">
    <location>
        <begin position="23"/>
        <end position="447"/>
    </location>
</feature>
<dbReference type="CDD" id="cd22271">
    <property type="entry name" value="DPBB_EXP_N-like"/>
    <property type="match status" value="1"/>
</dbReference>
<dbReference type="InterPro" id="IPR007112">
    <property type="entry name" value="Expansin/allergen_DPBB_dom"/>
</dbReference>
<dbReference type="Gene3D" id="2.60.40.760">
    <property type="entry name" value="Expansin, cellulose-binding-like domain"/>
    <property type="match status" value="1"/>
</dbReference>
<proteinExistence type="inferred from homology"/>
<dbReference type="InterPro" id="IPR008979">
    <property type="entry name" value="Galactose-bd-like_sf"/>
</dbReference>
<evidence type="ECO:0000259" key="5">
    <source>
        <dbReference type="PROSITE" id="PS50842"/>
    </source>
</evidence>
<dbReference type="RefSeq" id="XP_004254797.1">
    <property type="nucleotide sequence ID" value="XM_004254749.1"/>
</dbReference>
<dbReference type="SUPFAM" id="SSF49590">
    <property type="entry name" value="PHL pollen allergen"/>
    <property type="match status" value="1"/>
</dbReference>
<feature type="domain" description="Expansin-like EG45" evidence="5">
    <location>
        <begin position="73"/>
        <end position="173"/>
    </location>
</feature>
<feature type="signal peptide" evidence="4">
    <location>
        <begin position="1"/>
        <end position="22"/>
    </location>
</feature>
<keyword evidence="3" id="KW-1015">Disulfide bond</keyword>
<dbReference type="OrthoDB" id="406505at2759"/>
<dbReference type="PANTHER" id="PTHR31836:SF21">
    <property type="entry name" value="EXPANSIN-LIKE PROTEIN 7"/>
    <property type="match status" value="1"/>
</dbReference>
<protein>
    <recommendedName>
        <fullName evidence="5">Expansin-like EG45 domain-containing protein</fullName>
    </recommendedName>
</protein>
<dbReference type="Proteomes" id="UP000014680">
    <property type="component" value="Unassembled WGS sequence"/>
</dbReference>
<dbReference type="SUPFAM" id="SSF49785">
    <property type="entry name" value="Galactose-binding domain-like"/>
    <property type="match status" value="1"/>
</dbReference>
<dbReference type="PROSITE" id="PS50842">
    <property type="entry name" value="EXPANSIN_EG45"/>
    <property type="match status" value="1"/>
</dbReference>
<dbReference type="InterPro" id="IPR036908">
    <property type="entry name" value="RlpA-like_sf"/>
</dbReference>
<dbReference type="KEGG" id="eiv:EIN_419750"/>
<gene>
    <name evidence="6" type="ORF">EIN_419750</name>
</gene>
<dbReference type="EMBL" id="KB206772">
    <property type="protein sequence ID" value="ELP88026.1"/>
    <property type="molecule type" value="Genomic_DNA"/>
</dbReference>
<reference evidence="6 7" key="1">
    <citation type="submission" date="2012-10" db="EMBL/GenBank/DDBJ databases">
        <authorList>
            <person name="Zafar N."/>
            <person name="Inman J."/>
            <person name="Hall N."/>
            <person name="Lorenzi H."/>
            <person name="Caler E."/>
        </authorList>
    </citation>
    <scope>NUCLEOTIDE SEQUENCE [LARGE SCALE GENOMIC DNA]</scope>
    <source>
        <strain evidence="6 7">IP1</strain>
    </source>
</reference>
<dbReference type="GeneID" id="14887009"/>
<dbReference type="InterPro" id="IPR036749">
    <property type="entry name" value="Expansin_CBD_sf"/>
</dbReference>
<comment type="similarity">
    <text evidence="1">Belongs to the expansin family. Expansin A subfamily.</text>
</comment>
<accession>A0A0A1U200</accession>
<keyword evidence="2 4" id="KW-0732">Signal</keyword>
<name>A0A0A1U200_ENTIV</name>
<dbReference type="PANTHER" id="PTHR31836">
    <property type="match status" value="1"/>
</dbReference>
<evidence type="ECO:0000313" key="6">
    <source>
        <dbReference type="EMBL" id="ELP88026.1"/>
    </source>
</evidence>
<evidence type="ECO:0000256" key="1">
    <source>
        <dbReference type="ARBA" id="ARBA00005392"/>
    </source>
</evidence>
<sequence length="447" mass="50748">MNFLVFQLFLLVLLTLSGCPLSEKISNQTSEQTITEFFPVVSFAKQTSQKATLTPLSSCTKGRITFYPEWEKGGCCNYGPRTDPVISGYMFGGSPNWAFYDNSNKCGICYEMVGPLGTLRFRVDNSCPADEYNIPCDGSMIHFDLSANAFPYVASGGIANVTFRMVACDYNGNIKIKTFNGSSIWWFAVVVSEHTLGLKSVFLKDSMKQDYLPMNRSKYNVWSYHVTDNVKLEFPVFLKMYSINNDFVTATIQTPQENIMTVADGNFVIPKDQFFDVEKLYKTSKPENANECCTLWDDYSILYKDGFVGVYNDWSYKSKENVYSTDSPKEGKYCLEMIMESYGGLQIGASFPARADQYGALQFYIRSSFDSESTHFLSIKKNEWKYFKIPFSQLNLTDNKFWGFLAVNKNSSTNSYWFDDITLAKNENAPSAAMCWDEKEIVTISGN</sequence>
<evidence type="ECO:0000256" key="3">
    <source>
        <dbReference type="ARBA" id="ARBA00023157"/>
    </source>
</evidence>
<evidence type="ECO:0000256" key="4">
    <source>
        <dbReference type="SAM" id="SignalP"/>
    </source>
</evidence>
<organism evidence="6 7">
    <name type="scientific">Entamoeba invadens IP1</name>
    <dbReference type="NCBI Taxonomy" id="370355"/>
    <lineage>
        <taxon>Eukaryota</taxon>
        <taxon>Amoebozoa</taxon>
        <taxon>Evosea</taxon>
        <taxon>Archamoebae</taxon>
        <taxon>Mastigamoebida</taxon>
        <taxon>Entamoebidae</taxon>
        <taxon>Entamoeba</taxon>
    </lineage>
</organism>
<keyword evidence="7" id="KW-1185">Reference proteome</keyword>
<dbReference type="SUPFAM" id="SSF50685">
    <property type="entry name" value="Barwin-like endoglucanases"/>
    <property type="match status" value="1"/>
</dbReference>
<dbReference type="InterPro" id="IPR051477">
    <property type="entry name" value="Expansin_CellWall"/>
</dbReference>